<evidence type="ECO:0000313" key="2">
    <source>
        <dbReference type="Proteomes" id="UP001341444"/>
    </source>
</evidence>
<dbReference type="Pfam" id="PF08970">
    <property type="entry name" value="Sda"/>
    <property type="match status" value="1"/>
</dbReference>
<dbReference type="SUPFAM" id="SSF100985">
    <property type="entry name" value="Sporulation inhibitor Sda"/>
    <property type="match status" value="1"/>
</dbReference>
<keyword evidence="1" id="KW-0649">Protein kinase inhibitor</keyword>
<proteinExistence type="predicted"/>
<name>A0ABU6MKF6_9BACI</name>
<accession>A0ABU6MKF6</accession>
<dbReference type="GO" id="GO:0004860">
    <property type="term" value="F:protein kinase inhibitor activity"/>
    <property type="evidence" value="ECO:0007669"/>
    <property type="project" value="UniProtKB-KW"/>
</dbReference>
<protein>
    <submittedName>
        <fullName evidence="1">Sporulation histidine kinase inhibitor Sda</fullName>
    </submittedName>
</protein>
<dbReference type="EMBL" id="JARMAB010000023">
    <property type="protein sequence ID" value="MED1204471.1"/>
    <property type="molecule type" value="Genomic_DNA"/>
</dbReference>
<gene>
    <name evidence="1" type="primary">sda</name>
    <name evidence="1" type="ORF">P4T90_15590</name>
</gene>
<dbReference type="RefSeq" id="WP_083953137.1">
    <property type="nucleotide sequence ID" value="NZ_JARMAB010000023.1"/>
</dbReference>
<organism evidence="1 2">
    <name type="scientific">Heyndrickxia acidicola</name>
    <dbReference type="NCBI Taxonomy" id="209389"/>
    <lineage>
        <taxon>Bacteria</taxon>
        <taxon>Bacillati</taxon>
        <taxon>Bacillota</taxon>
        <taxon>Bacilli</taxon>
        <taxon>Bacillales</taxon>
        <taxon>Bacillaceae</taxon>
        <taxon>Heyndrickxia</taxon>
    </lineage>
</organism>
<dbReference type="InterPro" id="IPR015064">
    <property type="entry name" value="Sda"/>
</dbReference>
<keyword evidence="2" id="KW-1185">Reference proteome</keyword>
<evidence type="ECO:0000313" key="1">
    <source>
        <dbReference type="EMBL" id="MED1204471.1"/>
    </source>
</evidence>
<dbReference type="InterPro" id="IPR036916">
    <property type="entry name" value="Sda_sf"/>
</dbReference>
<dbReference type="Proteomes" id="UP001341444">
    <property type="component" value="Unassembled WGS sequence"/>
</dbReference>
<comment type="caution">
    <text evidence="1">The sequence shown here is derived from an EMBL/GenBank/DDBJ whole genome shotgun (WGS) entry which is preliminary data.</text>
</comment>
<dbReference type="Gene3D" id="1.10.287.1100">
    <property type="entry name" value="Sporulation inhibitor A"/>
    <property type="match status" value="1"/>
</dbReference>
<sequence>MKSLEKLSDESLLTTYKKARGFRVKQDFLDILKEEIAKRNLHIK</sequence>
<reference evidence="1 2" key="1">
    <citation type="submission" date="2023-03" db="EMBL/GenBank/DDBJ databases">
        <title>Bacillus Genome Sequencing.</title>
        <authorList>
            <person name="Dunlap C."/>
        </authorList>
    </citation>
    <scope>NUCLEOTIDE SEQUENCE [LARGE SCALE GENOMIC DNA]</scope>
    <source>
        <strain evidence="1 2">B-23453</strain>
    </source>
</reference>